<name>A0ABT2BPP9_9BURK</name>
<sequence>MDTAIKEKVLAVMRLARTRQESTDWFRVALGLYYLAGLMTSEAIDFKKVDREFNRFIYHTIGGGHSITSVLQYMSGDKVMPVVQSERFMAAFVECCADVPADTIPFLLSLNLGVAKNISRLEVTGPLHEWIERQQALLAQAQQTAGEGERNRPATGEGL</sequence>
<dbReference type="Proteomes" id="UP001205861">
    <property type="component" value="Unassembled WGS sequence"/>
</dbReference>
<gene>
    <name evidence="1" type="ORF">NX773_20065</name>
</gene>
<protein>
    <submittedName>
        <fullName evidence="1">Uncharacterized protein</fullName>
    </submittedName>
</protein>
<accession>A0ABT2BPP9</accession>
<keyword evidence="2" id="KW-1185">Reference proteome</keyword>
<evidence type="ECO:0000313" key="1">
    <source>
        <dbReference type="EMBL" id="MCS0610469.1"/>
    </source>
</evidence>
<proteinExistence type="predicted"/>
<comment type="caution">
    <text evidence="1">The sequence shown here is derived from an EMBL/GenBank/DDBJ whole genome shotgun (WGS) entry which is preliminary data.</text>
</comment>
<reference evidence="1 2" key="1">
    <citation type="submission" date="2022-08" db="EMBL/GenBank/DDBJ databases">
        <title>Reclassification of Massilia species as members of the genera Telluria, Duganella, Pseudoduganella, Mokoshia gen. nov. and Zemynaea gen. nov. using orthogonal and non-orthogonal genome-based approaches.</title>
        <authorList>
            <person name="Bowman J.P."/>
        </authorList>
    </citation>
    <scope>NUCLEOTIDE SEQUENCE [LARGE SCALE GENOMIC DNA]</scope>
    <source>
        <strain evidence="1 2">JCM 31607</strain>
    </source>
</reference>
<dbReference type="RefSeq" id="WP_258858053.1">
    <property type="nucleotide sequence ID" value="NZ_JANUGV010000007.1"/>
</dbReference>
<dbReference type="EMBL" id="JANUGV010000007">
    <property type="protein sequence ID" value="MCS0610469.1"/>
    <property type="molecule type" value="Genomic_DNA"/>
</dbReference>
<organism evidence="1 2">
    <name type="scientific">Massilia solisilvae</name>
    <dbReference type="NCBI Taxonomy" id="1811225"/>
    <lineage>
        <taxon>Bacteria</taxon>
        <taxon>Pseudomonadati</taxon>
        <taxon>Pseudomonadota</taxon>
        <taxon>Betaproteobacteria</taxon>
        <taxon>Burkholderiales</taxon>
        <taxon>Oxalobacteraceae</taxon>
        <taxon>Telluria group</taxon>
        <taxon>Massilia</taxon>
    </lineage>
</organism>
<evidence type="ECO:0000313" key="2">
    <source>
        <dbReference type="Proteomes" id="UP001205861"/>
    </source>
</evidence>